<gene>
    <name evidence="8" type="ORF">CYR79_03255</name>
</gene>
<feature type="transmembrane region" description="Helical" evidence="7">
    <location>
        <begin position="361"/>
        <end position="392"/>
    </location>
</feature>
<dbReference type="PANTHER" id="PTHR30250">
    <property type="entry name" value="PST FAMILY PREDICTED COLANIC ACID TRANSPORTER"/>
    <property type="match status" value="1"/>
</dbReference>
<comment type="similarity">
    <text evidence="2">Belongs to the polysaccharide synthase family.</text>
</comment>
<name>A0A2I2AC55_9LACO</name>
<evidence type="ECO:0000313" key="8">
    <source>
        <dbReference type="EMBL" id="PLA76959.1"/>
    </source>
</evidence>
<dbReference type="InterPro" id="IPR050833">
    <property type="entry name" value="Poly_Biosynth_Transport"/>
</dbReference>
<feature type="transmembrane region" description="Helical" evidence="7">
    <location>
        <begin position="318"/>
        <end position="340"/>
    </location>
</feature>
<evidence type="ECO:0000256" key="1">
    <source>
        <dbReference type="ARBA" id="ARBA00004651"/>
    </source>
</evidence>
<feature type="transmembrane region" description="Helical" evidence="7">
    <location>
        <begin position="109"/>
        <end position="128"/>
    </location>
</feature>
<evidence type="ECO:0000256" key="3">
    <source>
        <dbReference type="ARBA" id="ARBA00022475"/>
    </source>
</evidence>
<protein>
    <submittedName>
        <fullName evidence="8">Flippase</fullName>
    </submittedName>
</protein>
<sequence>MKNKFFSSVFWKFNEQISSQIITFIISIILARLLTPNDYGTVALINIFIVIADVFVTSGLGSSLIQSNTVNDDDFSTIFYINEIISIILYMFIYVSAPYIATFYHNGELIIIIRILALKLPLSAFNAIQQAYVSKYLMFRKVFISTTIAAIISGIIGVICAYSNLGVWALVLQYLTNTIIISILLYAQLDWHPSLIFKWKKAKPLIKFGWKILLTSLLGQVFNQLRPLLLGKFYTPTDLAFYNRGQKFPDLVSLNIDGTISAVLFPVMSKHNSNLLGVKKMTRTSIKMTTFIIMPLMFGMAATSKAIILLLLTEKWIFSVPYMQFLCIAAAFGTVSNANMQALSAIGRSDVLLRLELIKKPIYILFLIIGVKISVLAVAYTMMIYSILVMFINAFPNIKLLNYNIKEQFTDIMPALSASIIMYIIVNIVGQINLHIYIVFVLQIFLGIIVYLLIAKIFKLEAWDYLVKMIMK</sequence>
<feature type="transmembrane region" description="Helical" evidence="7">
    <location>
        <begin position="43"/>
        <end position="65"/>
    </location>
</feature>
<keyword evidence="5 7" id="KW-1133">Transmembrane helix</keyword>
<dbReference type="Proteomes" id="UP000234579">
    <property type="component" value="Unassembled WGS sequence"/>
</dbReference>
<evidence type="ECO:0000313" key="9">
    <source>
        <dbReference type="Proteomes" id="UP000234579"/>
    </source>
</evidence>
<feature type="transmembrane region" description="Helical" evidence="7">
    <location>
        <begin position="436"/>
        <end position="458"/>
    </location>
</feature>
<dbReference type="CDD" id="cd13127">
    <property type="entry name" value="MATE_tuaB_like"/>
    <property type="match status" value="1"/>
</dbReference>
<keyword evidence="3" id="KW-1003">Cell membrane</keyword>
<organism evidence="8 9">
    <name type="scientific">Ligilactobacillus agilis</name>
    <dbReference type="NCBI Taxonomy" id="1601"/>
    <lineage>
        <taxon>Bacteria</taxon>
        <taxon>Bacillati</taxon>
        <taxon>Bacillota</taxon>
        <taxon>Bacilli</taxon>
        <taxon>Lactobacillales</taxon>
        <taxon>Lactobacillaceae</taxon>
        <taxon>Ligilactobacillus</taxon>
    </lineage>
</organism>
<comment type="subcellular location">
    <subcellularLocation>
        <location evidence="1">Cell membrane</location>
        <topology evidence="1">Multi-pass membrane protein</topology>
    </subcellularLocation>
</comment>
<keyword evidence="4 7" id="KW-0812">Transmembrane</keyword>
<reference evidence="9" key="1">
    <citation type="submission" date="2017-12" db="EMBL/GenBank/DDBJ databases">
        <authorList>
            <person name="Christensen H."/>
        </authorList>
    </citation>
    <scope>NUCLEOTIDE SEQUENCE [LARGE SCALE GENOMIC DNA]</scope>
    <source>
        <strain evidence="9">268A</strain>
    </source>
</reference>
<keyword evidence="6 7" id="KW-0472">Membrane</keyword>
<dbReference type="PANTHER" id="PTHR30250:SF10">
    <property type="entry name" value="LIPOPOLYSACCHARIDE BIOSYNTHESIS PROTEIN WZXC"/>
    <property type="match status" value="1"/>
</dbReference>
<evidence type="ECO:0000256" key="6">
    <source>
        <dbReference type="ARBA" id="ARBA00023136"/>
    </source>
</evidence>
<feature type="transmembrane region" description="Helical" evidence="7">
    <location>
        <begin position="140"/>
        <end position="159"/>
    </location>
</feature>
<feature type="transmembrane region" description="Helical" evidence="7">
    <location>
        <begin position="290"/>
        <end position="312"/>
    </location>
</feature>
<feature type="transmembrane region" description="Helical" evidence="7">
    <location>
        <begin position="77"/>
        <end position="97"/>
    </location>
</feature>
<dbReference type="GO" id="GO:0005886">
    <property type="term" value="C:plasma membrane"/>
    <property type="evidence" value="ECO:0007669"/>
    <property type="project" value="UniProtKB-SubCell"/>
</dbReference>
<proteinExistence type="inferred from homology"/>
<dbReference type="RefSeq" id="WP_101811491.1">
    <property type="nucleotide sequence ID" value="NZ_PKGI01000017.1"/>
</dbReference>
<dbReference type="EMBL" id="PKGI01000017">
    <property type="protein sequence ID" value="PLA76959.1"/>
    <property type="molecule type" value="Genomic_DNA"/>
</dbReference>
<feature type="transmembrane region" description="Helical" evidence="7">
    <location>
        <begin position="165"/>
        <end position="187"/>
    </location>
</feature>
<accession>A0A2I2AC55</accession>
<evidence type="ECO:0000256" key="2">
    <source>
        <dbReference type="ARBA" id="ARBA00007430"/>
    </source>
</evidence>
<evidence type="ECO:0000256" key="7">
    <source>
        <dbReference type="SAM" id="Phobius"/>
    </source>
</evidence>
<evidence type="ECO:0000256" key="5">
    <source>
        <dbReference type="ARBA" id="ARBA00022989"/>
    </source>
</evidence>
<evidence type="ECO:0000256" key="4">
    <source>
        <dbReference type="ARBA" id="ARBA00022692"/>
    </source>
</evidence>
<comment type="caution">
    <text evidence="8">The sequence shown here is derived from an EMBL/GenBank/DDBJ whole genome shotgun (WGS) entry which is preliminary data.</text>
</comment>
<dbReference type="Pfam" id="PF13440">
    <property type="entry name" value="Polysacc_synt_3"/>
    <property type="match status" value="1"/>
</dbReference>
<feature type="transmembrane region" description="Helical" evidence="7">
    <location>
        <begin position="412"/>
        <end position="429"/>
    </location>
</feature>
<dbReference type="AlphaFoldDB" id="A0A2I2AC55"/>